<evidence type="ECO:0000313" key="7">
    <source>
        <dbReference type="EMBL" id="WYZ20925.1"/>
    </source>
</evidence>
<keyword evidence="4" id="KW-0012">Acyltransferase</keyword>
<evidence type="ECO:0000256" key="2">
    <source>
        <dbReference type="ARBA" id="ARBA00022649"/>
    </source>
</evidence>
<dbReference type="Pfam" id="PF00583">
    <property type="entry name" value="Acetyltransf_1"/>
    <property type="match status" value="1"/>
</dbReference>
<evidence type="ECO:0000256" key="5">
    <source>
        <dbReference type="ARBA" id="ARBA00049880"/>
    </source>
</evidence>
<comment type="catalytic activity">
    <reaction evidence="5">
        <text>glycyl-tRNA(Gly) + acetyl-CoA = N-acetylglycyl-tRNA(Gly) + CoA + H(+)</text>
        <dbReference type="Rhea" id="RHEA:81867"/>
        <dbReference type="Rhea" id="RHEA-COMP:9683"/>
        <dbReference type="Rhea" id="RHEA-COMP:19766"/>
        <dbReference type="ChEBI" id="CHEBI:15378"/>
        <dbReference type="ChEBI" id="CHEBI:57287"/>
        <dbReference type="ChEBI" id="CHEBI:57288"/>
        <dbReference type="ChEBI" id="CHEBI:78522"/>
        <dbReference type="ChEBI" id="CHEBI:232036"/>
    </reaction>
</comment>
<keyword evidence="2" id="KW-1277">Toxin-antitoxin system</keyword>
<evidence type="ECO:0000256" key="3">
    <source>
        <dbReference type="ARBA" id="ARBA00022679"/>
    </source>
</evidence>
<sequence length="177" mass="20077">MNLKIEVLTEDHERKKFKCGKELLDNYFHKQAGQDARKDLSVCHVLTDINADKKRVLGFFTLTTSSIGWEDFPPELTKKIPKSYNIPLALLGRLAVDESEQGKGLGEILLFDALKKCLEVSKNTMALYAVIVDPLDQKAIEFYESYGFIMIPSTGKMFLPIKTIQGLFPEQELEEGF</sequence>
<proteinExistence type="predicted"/>
<name>A0ABZ2UI62_9FLAO</name>
<dbReference type="EMBL" id="CP150845">
    <property type="protein sequence ID" value="WYZ20925.1"/>
    <property type="molecule type" value="Genomic_DNA"/>
</dbReference>
<evidence type="ECO:0000259" key="6">
    <source>
        <dbReference type="PROSITE" id="PS51186"/>
    </source>
</evidence>
<accession>A0ABZ2UI62</accession>
<organism evidence="7 8">
    <name type="scientific">Flavobacterium soyae</name>
    <dbReference type="NCBI Taxonomy" id="2903098"/>
    <lineage>
        <taxon>Bacteria</taxon>
        <taxon>Pseudomonadati</taxon>
        <taxon>Bacteroidota</taxon>
        <taxon>Flavobacteriia</taxon>
        <taxon>Flavobacteriales</taxon>
        <taxon>Flavobacteriaceae</taxon>
        <taxon>Flavobacterium</taxon>
    </lineage>
</organism>
<evidence type="ECO:0000313" key="8">
    <source>
        <dbReference type="Proteomes" id="UP001623852"/>
    </source>
</evidence>
<dbReference type="Proteomes" id="UP001623852">
    <property type="component" value="Chromosome"/>
</dbReference>
<dbReference type="PANTHER" id="PTHR36449:SF1">
    <property type="entry name" value="ACETYLTRANSFERASE"/>
    <property type="match status" value="1"/>
</dbReference>
<keyword evidence="1" id="KW-0678">Repressor</keyword>
<dbReference type="CDD" id="cd04301">
    <property type="entry name" value="NAT_SF"/>
    <property type="match status" value="1"/>
</dbReference>
<reference evidence="7 8" key="1">
    <citation type="submission" date="2024-03" db="EMBL/GenBank/DDBJ databases">
        <title>Flavobacterium soyae.</title>
        <authorList>
            <person name="Zheng W."/>
        </authorList>
    </citation>
    <scope>NUCLEOTIDE SEQUENCE [LARGE SCALE GENOMIC DNA]</scope>
    <source>
        <strain evidence="7 8">55</strain>
    </source>
</reference>
<gene>
    <name evidence="7" type="ORF">AABD74_05540</name>
</gene>
<keyword evidence="3" id="KW-0808">Transferase</keyword>
<dbReference type="InterPro" id="IPR016181">
    <property type="entry name" value="Acyl_CoA_acyltransferase"/>
</dbReference>
<evidence type="ECO:0000256" key="1">
    <source>
        <dbReference type="ARBA" id="ARBA00022491"/>
    </source>
</evidence>
<dbReference type="InterPro" id="IPR000182">
    <property type="entry name" value="GNAT_dom"/>
</dbReference>
<evidence type="ECO:0000256" key="4">
    <source>
        <dbReference type="ARBA" id="ARBA00023315"/>
    </source>
</evidence>
<dbReference type="SUPFAM" id="SSF55729">
    <property type="entry name" value="Acyl-CoA N-acyltransferases (Nat)"/>
    <property type="match status" value="1"/>
</dbReference>
<feature type="domain" description="N-acetyltransferase" evidence="6">
    <location>
        <begin position="3"/>
        <end position="174"/>
    </location>
</feature>
<dbReference type="Gene3D" id="3.40.630.30">
    <property type="match status" value="1"/>
</dbReference>
<dbReference type="PROSITE" id="PS51186">
    <property type="entry name" value="GNAT"/>
    <property type="match status" value="1"/>
</dbReference>
<protein>
    <submittedName>
        <fullName evidence="7">GNAT family N-acetyltransferase</fullName>
    </submittedName>
</protein>
<dbReference type="RefSeq" id="WP_406844915.1">
    <property type="nucleotide sequence ID" value="NZ_CP150845.1"/>
</dbReference>
<dbReference type="PANTHER" id="PTHR36449">
    <property type="entry name" value="ACETYLTRANSFERASE-RELATED"/>
    <property type="match status" value="1"/>
</dbReference>
<keyword evidence="8" id="KW-1185">Reference proteome</keyword>